<proteinExistence type="predicted"/>
<evidence type="ECO:0000313" key="2">
    <source>
        <dbReference type="Proteomes" id="UP000177235"/>
    </source>
</evidence>
<gene>
    <name evidence="1" type="ORF">A3J05_00800</name>
</gene>
<accession>A0A1F5QC87</accession>
<comment type="caution">
    <text evidence="1">The sequence shown here is derived from an EMBL/GenBank/DDBJ whole genome shotgun (WGS) entry which is preliminary data.</text>
</comment>
<sequence length="78" mass="8866">MARLCQTLISTYSGRKEQGSEYSGYYDDIGFKPHQIIDYETRLPILQTVSPGARADVVWGKRLIRVSTQEMESPLLNS</sequence>
<reference evidence="1 2" key="1">
    <citation type="journal article" date="2016" name="Nat. Commun.">
        <title>Thousands of microbial genomes shed light on interconnected biogeochemical processes in an aquifer system.</title>
        <authorList>
            <person name="Anantharaman K."/>
            <person name="Brown C.T."/>
            <person name="Hug L.A."/>
            <person name="Sharon I."/>
            <person name="Castelle C.J."/>
            <person name="Probst A.J."/>
            <person name="Thomas B.C."/>
            <person name="Singh A."/>
            <person name="Wilkins M.J."/>
            <person name="Karaoz U."/>
            <person name="Brodie E.L."/>
            <person name="Williams K.H."/>
            <person name="Hubbard S.S."/>
            <person name="Banfield J.F."/>
        </authorList>
    </citation>
    <scope>NUCLEOTIDE SEQUENCE [LARGE SCALE GENOMIC DNA]</scope>
</reference>
<dbReference type="Proteomes" id="UP000177235">
    <property type="component" value="Unassembled WGS sequence"/>
</dbReference>
<name>A0A1F5QC87_9BACT</name>
<protein>
    <submittedName>
        <fullName evidence="1">Uncharacterized protein</fullName>
    </submittedName>
</protein>
<organism evidence="1 2">
    <name type="scientific">Candidatus Doudnabacteria bacterium RIFCSPLOWO2_02_FULL_48_13</name>
    <dbReference type="NCBI Taxonomy" id="1817845"/>
    <lineage>
        <taxon>Bacteria</taxon>
        <taxon>Candidatus Doudnaibacteriota</taxon>
    </lineage>
</organism>
<dbReference type="EMBL" id="MFFF01000015">
    <property type="protein sequence ID" value="OGE99795.1"/>
    <property type="molecule type" value="Genomic_DNA"/>
</dbReference>
<dbReference type="AlphaFoldDB" id="A0A1F5QC87"/>
<evidence type="ECO:0000313" key="1">
    <source>
        <dbReference type="EMBL" id="OGE99795.1"/>
    </source>
</evidence>